<reference evidence="2" key="1">
    <citation type="submission" date="2021-01" db="EMBL/GenBank/DDBJ databases">
        <title>Genome public.</title>
        <authorList>
            <person name="Liu C."/>
            <person name="Sun Q."/>
        </authorList>
    </citation>
    <scope>NUCLEOTIDE SEQUENCE</scope>
    <source>
        <strain evidence="2">YIM B02565</strain>
    </source>
</reference>
<proteinExistence type="predicted"/>
<gene>
    <name evidence="2" type="ORF">JK634_15450</name>
</gene>
<evidence type="ECO:0000259" key="1">
    <source>
        <dbReference type="Pfam" id="PF02195"/>
    </source>
</evidence>
<dbReference type="CDD" id="cd16387">
    <property type="entry name" value="ParB_N_Srx"/>
    <property type="match status" value="1"/>
</dbReference>
<name>A0A937K5M7_9CLOT</name>
<keyword evidence="3" id="KW-1185">Reference proteome</keyword>
<dbReference type="Pfam" id="PF02195">
    <property type="entry name" value="ParB_N"/>
    <property type="match status" value="1"/>
</dbReference>
<dbReference type="SUPFAM" id="SSF110849">
    <property type="entry name" value="ParB/Sulfiredoxin"/>
    <property type="match status" value="1"/>
</dbReference>
<dbReference type="InterPro" id="IPR003115">
    <property type="entry name" value="ParB_N"/>
</dbReference>
<dbReference type="InterPro" id="IPR036086">
    <property type="entry name" value="ParB/Sulfiredoxin_sf"/>
</dbReference>
<dbReference type="Gene3D" id="3.90.1530.10">
    <property type="entry name" value="Conserved hypothetical protein from pyrococcus furiosus pfu- 392566-001, ParB domain"/>
    <property type="match status" value="1"/>
</dbReference>
<dbReference type="EMBL" id="JAESWA010000023">
    <property type="protein sequence ID" value="MBL4933209.1"/>
    <property type="molecule type" value="Genomic_DNA"/>
</dbReference>
<evidence type="ECO:0000313" key="2">
    <source>
        <dbReference type="EMBL" id="MBL4933209.1"/>
    </source>
</evidence>
<feature type="domain" description="ParB-like N-terminal" evidence="1">
    <location>
        <begin position="57"/>
        <end position="104"/>
    </location>
</feature>
<evidence type="ECO:0000313" key="3">
    <source>
        <dbReference type="Proteomes" id="UP000623681"/>
    </source>
</evidence>
<organism evidence="2 3">
    <name type="scientific">Clostridium paridis</name>
    <dbReference type="NCBI Taxonomy" id="2803863"/>
    <lineage>
        <taxon>Bacteria</taxon>
        <taxon>Bacillati</taxon>
        <taxon>Bacillota</taxon>
        <taxon>Clostridia</taxon>
        <taxon>Eubacteriales</taxon>
        <taxon>Clostridiaceae</taxon>
        <taxon>Clostridium</taxon>
    </lineage>
</organism>
<sequence>MESQYQEISIDEIQLDFENPRISKFLEQYSKDQLTSEAISLALGGGSDDKNGTSYGSLKESIKSNQGIIHPIIVNKTHDEKYIVIEGNTRVQIYKEFNESHVPGSWNKIRSIVYNDLSDSQIHAIRLQAHLVGPREWDPYSKAKYLNYLSNQEKLPIQQIISFCGGRVNEIKKFIDAFNDMEKYYRGILSYDSEFDQREFSKFMELQNRSVKDALVINKYNRNDFAKWVINGNVDTAQNVRKLPAIIKNDEAMKVFLKSNITEAVKVLAIEEFDTNSLSEVPYEHLAVELTKRLRNIKYQEVKNLKYDPRYEEKKEILFDVLEELDAIIKEIKEE</sequence>
<accession>A0A937K5M7</accession>
<comment type="caution">
    <text evidence="2">The sequence shown here is derived from an EMBL/GenBank/DDBJ whole genome shotgun (WGS) entry which is preliminary data.</text>
</comment>
<dbReference type="RefSeq" id="WP_202768606.1">
    <property type="nucleotide sequence ID" value="NZ_JAESWA010000023.1"/>
</dbReference>
<dbReference type="Proteomes" id="UP000623681">
    <property type="component" value="Unassembled WGS sequence"/>
</dbReference>
<dbReference type="AlphaFoldDB" id="A0A937K5M7"/>
<protein>
    <submittedName>
        <fullName evidence="2">ParB N-terminal domain-containing protein</fullName>
    </submittedName>
</protein>